<feature type="region of interest" description="Disordered" evidence="8">
    <location>
        <begin position="161"/>
        <end position="182"/>
    </location>
</feature>
<gene>
    <name evidence="10" type="ORF">CAL29_05060</name>
</gene>
<dbReference type="PANTHER" id="PTHR30600">
    <property type="entry name" value="CYTOCHROME C PEROXIDASE-RELATED"/>
    <property type="match status" value="1"/>
</dbReference>
<dbReference type="Pfam" id="PF00034">
    <property type="entry name" value="Cytochrom_C"/>
    <property type="match status" value="1"/>
</dbReference>
<dbReference type="InterPro" id="IPR004852">
    <property type="entry name" value="Di-haem_cyt_c_peroxidsae"/>
</dbReference>
<keyword evidence="3 7" id="KW-0479">Metal-binding</keyword>
<protein>
    <recommendedName>
        <fullName evidence="9">Cytochrome c domain-containing protein</fullName>
    </recommendedName>
</protein>
<dbReference type="GO" id="GO:0009055">
    <property type="term" value="F:electron transfer activity"/>
    <property type="evidence" value="ECO:0007669"/>
    <property type="project" value="InterPro"/>
</dbReference>
<comment type="caution">
    <text evidence="10">The sequence shown here is derived from an EMBL/GenBank/DDBJ whole genome shotgun (WGS) entry which is preliminary data.</text>
</comment>
<feature type="domain" description="Cytochrome c" evidence="9">
    <location>
        <begin position="275"/>
        <end position="449"/>
    </location>
</feature>
<evidence type="ECO:0000256" key="7">
    <source>
        <dbReference type="PROSITE-ProRule" id="PRU00433"/>
    </source>
</evidence>
<dbReference type="RefSeq" id="WP_094851850.1">
    <property type="nucleotide sequence ID" value="NZ_NEVM01000001.1"/>
</dbReference>
<dbReference type="PROSITE" id="PS51007">
    <property type="entry name" value="CYTC"/>
    <property type="match status" value="2"/>
</dbReference>
<dbReference type="InterPro" id="IPR036909">
    <property type="entry name" value="Cyt_c-like_dom_sf"/>
</dbReference>
<evidence type="ECO:0000256" key="2">
    <source>
        <dbReference type="ARBA" id="ARBA00022617"/>
    </source>
</evidence>
<dbReference type="Gene3D" id="1.10.760.10">
    <property type="entry name" value="Cytochrome c-like domain"/>
    <property type="match status" value="2"/>
</dbReference>
<evidence type="ECO:0000259" key="9">
    <source>
        <dbReference type="PROSITE" id="PS51007"/>
    </source>
</evidence>
<evidence type="ECO:0000256" key="3">
    <source>
        <dbReference type="ARBA" id="ARBA00022723"/>
    </source>
</evidence>
<dbReference type="InterPro" id="IPR051395">
    <property type="entry name" value="Cytochrome_c_Peroxidase/MauG"/>
</dbReference>
<keyword evidence="4" id="KW-0732">Signal</keyword>
<reference evidence="11" key="1">
    <citation type="submission" date="2017-05" db="EMBL/GenBank/DDBJ databases">
        <title>Complete and WGS of Bordetella genogroups.</title>
        <authorList>
            <person name="Spilker T."/>
            <person name="Lipuma J."/>
        </authorList>
    </citation>
    <scope>NUCLEOTIDE SEQUENCE [LARGE SCALE GENOMIC DNA]</scope>
    <source>
        <strain evidence="11">AU16122</strain>
    </source>
</reference>
<dbReference type="Pfam" id="PF03150">
    <property type="entry name" value="CCP_MauG"/>
    <property type="match status" value="1"/>
</dbReference>
<dbReference type="SUPFAM" id="SSF46626">
    <property type="entry name" value="Cytochrome c"/>
    <property type="match status" value="2"/>
</dbReference>
<dbReference type="GO" id="GO:0020037">
    <property type="term" value="F:heme binding"/>
    <property type="evidence" value="ECO:0007669"/>
    <property type="project" value="InterPro"/>
</dbReference>
<sequence>MPLPPRPTLRPTVSIPSARLRWRGVLCTLIATLLAIGIGGALALWGERSQGATTAPAPTPTDARQDVYEKFPEPPATYDRAYARQRAADIAALGAALFKDKTLSASGQQSCASCHSPEHHYGPPNDLSVQLGGPDMKRAGVRAVPSLMYLQTVPPFSEHFIDSEEEGDNSTDAGPTGGLTWDGRVDRAGAQARIPLLDPLEMANPSISVVVGNVRKSPNADRLRALFGGHVFDTDEKAFNAITQALEYYQNDPKLFFPYSSKYDAAVRGIAKLTDQEMRGARLFEAEDKGNCASCHRFAVPGQLPIFNDFGLIALGLPRNPAIPANQNPAYFDEGLCGPLRKDLSDHPEYCGLFRSPTLRNVATRKTFFHNGVFHDLRQVVEWYVTRDTNPEKWYPRKADGTIAKFDDLPPGMHENVNMDPPFGGKPGDKPALTPEEIDDVVAFLNTLTDGYYDPAQPRAPVAAAPAAQAQPGSQAH</sequence>
<dbReference type="EMBL" id="NEVM01000001">
    <property type="protein sequence ID" value="OZI37751.1"/>
    <property type="molecule type" value="Genomic_DNA"/>
</dbReference>
<dbReference type="Proteomes" id="UP000216020">
    <property type="component" value="Unassembled WGS sequence"/>
</dbReference>
<dbReference type="GO" id="GO:0030313">
    <property type="term" value="C:cell envelope"/>
    <property type="evidence" value="ECO:0007669"/>
    <property type="project" value="UniProtKB-SubCell"/>
</dbReference>
<dbReference type="GO" id="GO:0004130">
    <property type="term" value="F:cytochrome-c peroxidase activity"/>
    <property type="evidence" value="ECO:0007669"/>
    <property type="project" value="TreeGrafter"/>
</dbReference>
<comment type="subcellular location">
    <subcellularLocation>
        <location evidence="1">Cell envelope</location>
    </subcellularLocation>
</comment>
<dbReference type="GO" id="GO:0046872">
    <property type="term" value="F:metal ion binding"/>
    <property type="evidence" value="ECO:0007669"/>
    <property type="project" value="UniProtKB-KW"/>
</dbReference>
<name>A0A261SL34_9BORD</name>
<evidence type="ECO:0000256" key="5">
    <source>
        <dbReference type="ARBA" id="ARBA00023002"/>
    </source>
</evidence>
<dbReference type="PANTHER" id="PTHR30600:SF10">
    <property type="entry name" value="BLL6722 PROTEIN"/>
    <property type="match status" value="1"/>
</dbReference>
<evidence type="ECO:0000256" key="8">
    <source>
        <dbReference type="SAM" id="MobiDB-lite"/>
    </source>
</evidence>
<evidence type="ECO:0000256" key="6">
    <source>
        <dbReference type="ARBA" id="ARBA00023004"/>
    </source>
</evidence>
<evidence type="ECO:0000313" key="10">
    <source>
        <dbReference type="EMBL" id="OZI37751.1"/>
    </source>
</evidence>
<dbReference type="AlphaFoldDB" id="A0A261SL34"/>
<evidence type="ECO:0000256" key="4">
    <source>
        <dbReference type="ARBA" id="ARBA00022729"/>
    </source>
</evidence>
<keyword evidence="11" id="KW-1185">Reference proteome</keyword>
<dbReference type="OrthoDB" id="9805202at2"/>
<proteinExistence type="predicted"/>
<evidence type="ECO:0000256" key="1">
    <source>
        <dbReference type="ARBA" id="ARBA00004196"/>
    </source>
</evidence>
<feature type="region of interest" description="Disordered" evidence="8">
    <location>
        <begin position="455"/>
        <end position="477"/>
    </location>
</feature>
<feature type="domain" description="Cytochrome c" evidence="9">
    <location>
        <begin position="89"/>
        <end position="247"/>
    </location>
</feature>
<keyword evidence="2 7" id="KW-0349">Heme</keyword>
<keyword evidence="5" id="KW-0560">Oxidoreductase</keyword>
<organism evidence="10 11">
    <name type="scientific">Bordetella genomosp. 10</name>
    <dbReference type="NCBI Taxonomy" id="1416804"/>
    <lineage>
        <taxon>Bacteria</taxon>
        <taxon>Pseudomonadati</taxon>
        <taxon>Pseudomonadota</taxon>
        <taxon>Betaproteobacteria</taxon>
        <taxon>Burkholderiales</taxon>
        <taxon>Alcaligenaceae</taxon>
        <taxon>Bordetella</taxon>
    </lineage>
</organism>
<evidence type="ECO:0000313" key="11">
    <source>
        <dbReference type="Proteomes" id="UP000216020"/>
    </source>
</evidence>
<dbReference type="InterPro" id="IPR009056">
    <property type="entry name" value="Cyt_c-like_dom"/>
</dbReference>
<keyword evidence="6 7" id="KW-0408">Iron</keyword>
<accession>A0A261SL34</accession>